<organism evidence="1 2">
    <name type="scientific">Candidatus Anoxymicrobium japonicum</name>
    <dbReference type="NCBI Taxonomy" id="2013648"/>
    <lineage>
        <taxon>Bacteria</taxon>
        <taxon>Bacillati</taxon>
        <taxon>Actinomycetota</taxon>
        <taxon>Candidatus Geothermincolia</taxon>
        <taxon>Candidatus Geothermincolales</taxon>
        <taxon>Candidatus Anoxymicrobiaceae</taxon>
        <taxon>Candidatus Anoxymicrobium</taxon>
    </lineage>
</organism>
<comment type="caution">
    <text evidence="1">The sequence shown here is derived from an EMBL/GenBank/DDBJ whole genome shotgun (WGS) entry which is preliminary data.</text>
</comment>
<evidence type="ECO:0000313" key="2">
    <source>
        <dbReference type="Proteomes" id="UP000233654"/>
    </source>
</evidence>
<protein>
    <submittedName>
        <fullName evidence="1">Uncharacterized protein</fullName>
    </submittedName>
</protein>
<gene>
    <name evidence="1" type="ORF">CVT63_05950</name>
</gene>
<sequence>MAVVPGSWCPIRQPQVPGAKALCEDSCALYISSSKLPSTHSCAVTALGIYALQRIVVPGQLATEKTNKPAEQPQQTRKK</sequence>
<dbReference type="Proteomes" id="UP000233654">
    <property type="component" value="Unassembled WGS sequence"/>
</dbReference>
<name>A0A2N3G527_9ACTN</name>
<dbReference type="AlphaFoldDB" id="A0A2N3G527"/>
<accession>A0A2N3G527</accession>
<proteinExistence type="predicted"/>
<evidence type="ECO:0000313" key="1">
    <source>
        <dbReference type="EMBL" id="PKQ27816.1"/>
    </source>
</evidence>
<reference evidence="1 2" key="1">
    <citation type="journal article" date="2017" name="ISME J.">
        <title>Potential for microbial H2 and metal transformations associated with novel bacteria and archaea in deep terrestrial subsurface sediments.</title>
        <authorList>
            <person name="Hernsdorf A.W."/>
            <person name="Amano Y."/>
            <person name="Miyakawa K."/>
            <person name="Ise K."/>
            <person name="Suzuki Y."/>
            <person name="Anantharaman K."/>
            <person name="Probst A."/>
            <person name="Burstein D."/>
            <person name="Thomas B.C."/>
            <person name="Banfield J.F."/>
        </authorList>
    </citation>
    <scope>NUCLEOTIDE SEQUENCE [LARGE SCALE GENOMIC DNA]</scope>
    <source>
        <strain evidence="1">HGW-Actinobacteria-3</strain>
    </source>
</reference>
<dbReference type="EMBL" id="PHEX01000051">
    <property type="protein sequence ID" value="PKQ27816.1"/>
    <property type="molecule type" value="Genomic_DNA"/>
</dbReference>